<protein>
    <submittedName>
        <fullName evidence="1">Uncharacterized protein</fullName>
    </submittedName>
</protein>
<sequence length="72" mass="8298">MDFKGIRTSPADMLIIFQCYLSGSRPIPSPRPAGHVWVKLLRQSAVYYHYPLRLPHYIVHQGKKNLEECGES</sequence>
<dbReference type="EMBL" id="BLXT01005558">
    <property type="protein sequence ID" value="GFO23925.1"/>
    <property type="molecule type" value="Genomic_DNA"/>
</dbReference>
<reference evidence="1 2" key="1">
    <citation type="journal article" date="2021" name="Elife">
        <title>Chloroplast acquisition without the gene transfer in kleptoplastic sea slugs, Plakobranchus ocellatus.</title>
        <authorList>
            <person name="Maeda T."/>
            <person name="Takahashi S."/>
            <person name="Yoshida T."/>
            <person name="Shimamura S."/>
            <person name="Takaki Y."/>
            <person name="Nagai Y."/>
            <person name="Toyoda A."/>
            <person name="Suzuki Y."/>
            <person name="Arimoto A."/>
            <person name="Ishii H."/>
            <person name="Satoh N."/>
            <person name="Nishiyama T."/>
            <person name="Hasebe M."/>
            <person name="Maruyama T."/>
            <person name="Minagawa J."/>
            <person name="Obokata J."/>
            <person name="Shigenobu S."/>
        </authorList>
    </citation>
    <scope>NUCLEOTIDE SEQUENCE [LARGE SCALE GENOMIC DNA]</scope>
</reference>
<comment type="caution">
    <text evidence="1">The sequence shown here is derived from an EMBL/GenBank/DDBJ whole genome shotgun (WGS) entry which is preliminary data.</text>
</comment>
<organism evidence="1 2">
    <name type="scientific">Plakobranchus ocellatus</name>
    <dbReference type="NCBI Taxonomy" id="259542"/>
    <lineage>
        <taxon>Eukaryota</taxon>
        <taxon>Metazoa</taxon>
        <taxon>Spiralia</taxon>
        <taxon>Lophotrochozoa</taxon>
        <taxon>Mollusca</taxon>
        <taxon>Gastropoda</taxon>
        <taxon>Heterobranchia</taxon>
        <taxon>Euthyneura</taxon>
        <taxon>Panpulmonata</taxon>
        <taxon>Sacoglossa</taxon>
        <taxon>Placobranchoidea</taxon>
        <taxon>Plakobranchidae</taxon>
        <taxon>Plakobranchus</taxon>
    </lineage>
</organism>
<evidence type="ECO:0000313" key="2">
    <source>
        <dbReference type="Proteomes" id="UP000735302"/>
    </source>
</evidence>
<keyword evidence="2" id="KW-1185">Reference proteome</keyword>
<name>A0AAV4BXP0_9GAST</name>
<dbReference type="AlphaFoldDB" id="A0AAV4BXP0"/>
<evidence type="ECO:0000313" key="1">
    <source>
        <dbReference type="EMBL" id="GFO23925.1"/>
    </source>
</evidence>
<proteinExistence type="predicted"/>
<gene>
    <name evidence="1" type="ORF">PoB_005043000</name>
</gene>
<accession>A0AAV4BXP0</accession>
<dbReference type="Proteomes" id="UP000735302">
    <property type="component" value="Unassembled WGS sequence"/>
</dbReference>